<reference evidence="11" key="1">
    <citation type="submission" date="2016-10" db="EMBL/GenBank/DDBJ databases">
        <authorList>
            <person name="Varghese N."/>
            <person name="Submissions S."/>
        </authorList>
    </citation>
    <scope>NUCLEOTIDE SEQUENCE [LARGE SCALE GENOMIC DNA]</scope>
    <source>
        <strain evidence="11">Z-7934</strain>
    </source>
</reference>
<dbReference type="STRING" id="69895.SAMN05192551_106151"/>
<dbReference type="InterPro" id="IPR050147">
    <property type="entry name" value="Ser/Thr_Dehydratase"/>
</dbReference>
<dbReference type="AlphaFoldDB" id="A0A1I3FGD3"/>
<keyword evidence="5" id="KW-0663">Pyridoxal phosphate</keyword>
<evidence type="ECO:0000259" key="9">
    <source>
        <dbReference type="Pfam" id="PF00291"/>
    </source>
</evidence>
<evidence type="ECO:0000313" key="10">
    <source>
        <dbReference type="EMBL" id="SFI10142.1"/>
    </source>
</evidence>
<dbReference type="GO" id="GO:0006565">
    <property type="term" value="P:L-serine catabolic process"/>
    <property type="evidence" value="ECO:0007669"/>
    <property type="project" value="TreeGrafter"/>
</dbReference>
<evidence type="ECO:0000256" key="2">
    <source>
        <dbReference type="ARBA" id="ARBA00001933"/>
    </source>
</evidence>
<gene>
    <name evidence="10" type="ORF">SAMN05192551_106151</name>
</gene>
<dbReference type="GO" id="GO:0006567">
    <property type="term" value="P:L-threonine catabolic process"/>
    <property type="evidence" value="ECO:0007669"/>
    <property type="project" value="TreeGrafter"/>
</dbReference>
<comment type="cofactor">
    <cofactor evidence="2">
        <name>pyridoxal 5'-phosphate</name>
        <dbReference type="ChEBI" id="CHEBI:597326"/>
    </cofactor>
</comment>
<dbReference type="GO" id="GO:0003941">
    <property type="term" value="F:L-serine ammonia-lyase activity"/>
    <property type="evidence" value="ECO:0007669"/>
    <property type="project" value="TreeGrafter"/>
</dbReference>
<accession>A0A1I3FGD3</accession>
<comment type="similarity">
    <text evidence="3">Belongs to the serine/threonine dehydratase family.</text>
</comment>
<dbReference type="FunFam" id="3.40.50.1100:FF:000005">
    <property type="entry name" value="Threonine dehydratase catabolic"/>
    <property type="match status" value="1"/>
</dbReference>
<comment type="catalytic activity">
    <reaction evidence="1">
        <text>L-threonine = 2-oxobutanoate + NH4(+)</text>
        <dbReference type="Rhea" id="RHEA:22108"/>
        <dbReference type="ChEBI" id="CHEBI:16763"/>
        <dbReference type="ChEBI" id="CHEBI:28938"/>
        <dbReference type="ChEBI" id="CHEBI:57926"/>
        <dbReference type="EC" id="4.3.1.19"/>
    </reaction>
</comment>
<dbReference type="GO" id="GO:0004794">
    <property type="term" value="F:threonine deaminase activity"/>
    <property type="evidence" value="ECO:0007669"/>
    <property type="project" value="UniProtKB-EC"/>
</dbReference>
<dbReference type="PANTHER" id="PTHR48078:SF6">
    <property type="entry name" value="L-THREONINE DEHYDRATASE CATABOLIC TDCB"/>
    <property type="match status" value="1"/>
</dbReference>
<dbReference type="EC" id="4.3.1.19" evidence="4"/>
<dbReference type="GO" id="GO:0009097">
    <property type="term" value="P:isoleucine biosynthetic process"/>
    <property type="evidence" value="ECO:0007669"/>
    <property type="project" value="TreeGrafter"/>
</dbReference>
<name>A0A1I3FGD3_9FIRM</name>
<evidence type="ECO:0000256" key="5">
    <source>
        <dbReference type="ARBA" id="ARBA00022898"/>
    </source>
</evidence>
<dbReference type="EMBL" id="FOQA01000006">
    <property type="protein sequence ID" value="SFI10142.1"/>
    <property type="molecule type" value="Genomic_DNA"/>
</dbReference>
<comment type="function">
    <text evidence="7">Catalyzes the anaerobic formation of alpha-ketobutyrate and ammonia from threonine in a two-step reaction. The first step involved a dehydration of threonine and a production of enamine intermediates (aminocrotonate), which tautomerizes to its imine form (iminobutyrate). Both intermediates are unstable and short-lived. The second step is the nonenzymatic hydrolysis of the enamine/imine intermediates to form 2-ketobutyrate and free ammonia. In the low water environment of the cell, the second step is accelerated by RidA.</text>
</comment>
<evidence type="ECO:0000256" key="7">
    <source>
        <dbReference type="ARBA" id="ARBA00025527"/>
    </source>
</evidence>
<dbReference type="InterPro" id="IPR001926">
    <property type="entry name" value="TrpB-like_PALP"/>
</dbReference>
<dbReference type="OrthoDB" id="9811476at2"/>
<sequence length="321" mass="35020">MINLSYLEIEKAHHRISRYIRKTPLEKSMYMGNEGQSIFFKLESLQKMRNFKVRGAFNKMLSLSKEEKELGVATISSGNHGSSVSYAASLLGISKAVVIVPEIAPQSKIEKIQYHGAEVIKMGKDYDDAHTKGMQYIQGKKMTYVDSYYSDTQVYAGQGTIAIELLEQNKEIDLIVAPIGGGSLITGIAVAAKAIKPDIKIIGVQTEACPAMLRSLEDGVCYEKYPTKPSLCDALVGGVGKLSYQLMSACVDELLLVSEEGIGKAVSMMAKKEKLVIEAGSATTVAAVMEHGNKWKEKNIALIISGANIDGEVLTKLMHQY</sequence>
<evidence type="ECO:0000256" key="3">
    <source>
        <dbReference type="ARBA" id="ARBA00010869"/>
    </source>
</evidence>
<keyword evidence="11" id="KW-1185">Reference proteome</keyword>
<evidence type="ECO:0000256" key="1">
    <source>
        <dbReference type="ARBA" id="ARBA00001274"/>
    </source>
</evidence>
<evidence type="ECO:0000256" key="6">
    <source>
        <dbReference type="ARBA" id="ARBA00023239"/>
    </source>
</evidence>
<evidence type="ECO:0000256" key="8">
    <source>
        <dbReference type="ARBA" id="ARBA00031427"/>
    </source>
</evidence>
<organism evidence="10 11">
    <name type="scientific">Tindallia magadiensis</name>
    <dbReference type="NCBI Taxonomy" id="69895"/>
    <lineage>
        <taxon>Bacteria</taxon>
        <taxon>Bacillati</taxon>
        <taxon>Bacillota</taxon>
        <taxon>Clostridia</taxon>
        <taxon>Peptostreptococcales</taxon>
        <taxon>Tindalliaceae</taxon>
        <taxon>Tindallia</taxon>
    </lineage>
</organism>
<dbReference type="PANTHER" id="PTHR48078">
    <property type="entry name" value="THREONINE DEHYDRATASE, MITOCHONDRIAL-RELATED"/>
    <property type="match status" value="1"/>
</dbReference>
<dbReference type="Pfam" id="PF00291">
    <property type="entry name" value="PALP"/>
    <property type="match status" value="1"/>
</dbReference>
<dbReference type="RefSeq" id="WP_093372547.1">
    <property type="nucleotide sequence ID" value="NZ_FOQA01000006.1"/>
</dbReference>
<dbReference type="CDD" id="cd01562">
    <property type="entry name" value="Thr-dehyd"/>
    <property type="match status" value="1"/>
</dbReference>
<protein>
    <recommendedName>
        <fullName evidence="4">threonine ammonia-lyase</fullName>
        <ecNumber evidence="4">4.3.1.19</ecNumber>
    </recommendedName>
    <alternativeName>
        <fullName evidence="8">Threonine deaminase</fullName>
    </alternativeName>
</protein>
<feature type="domain" description="Tryptophan synthase beta chain-like PALP" evidence="9">
    <location>
        <begin position="16"/>
        <end position="306"/>
    </location>
</feature>
<dbReference type="Gene3D" id="3.40.50.1100">
    <property type="match status" value="2"/>
</dbReference>
<proteinExistence type="inferred from homology"/>
<keyword evidence="6" id="KW-0456">Lyase</keyword>
<dbReference type="SUPFAM" id="SSF53686">
    <property type="entry name" value="Tryptophan synthase beta subunit-like PLP-dependent enzymes"/>
    <property type="match status" value="1"/>
</dbReference>
<dbReference type="InterPro" id="IPR036052">
    <property type="entry name" value="TrpB-like_PALP_sf"/>
</dbReference>
<evidence type="ECO:0000313" key="11">
    <source>
        <dbReference type="Proteomes" id="UP000199287"/>
    </source>
</evidence>
<evidence type="ECO:0000256" key="4">
    <source>
        <dbReference type="ARBA" id="ARBA00012096"/>
    </source>
</evidence>
<dbReference type="Proteomes" id="UP000199287">
    <property type="component" value="Unassembled WGS sequence"/>
</dbReference>